<dbReference type="Proteomes" id="UP000233469">
    <property type="component" value="Unassembled WGS sequence"/>
</dbReference>
<gene>
    <name evidence="2" type="ORF">RhiirC2_822433</name>
</gene>
<protein>
    <submittedName>
        <fullName evidence="2">Uncharacterized protein</fullName>
    </submittedName>
</protein>
<dbReference type="AlphaFoldDB" id="A0A2N1NIU5"/>
<keyword evidence="1" id="KW-0732">Signal</keyword>
<proteinExistence type="predicted"/>
<comment type="caution">
    <text evidence="2">The sequence shown here is derived from an EMBL/GenBank/DDBJ whole genome shotgun (WGS) entry which is preliminary data.</text>
</comment>
<dbReference type="OrthoDB" id="2311124at2759"/>
<reference evidence="2 3" key="1">
    <citation type="submission" date="2016-04" db="EMBL/GenBank/DDBJ databases">
        <title>Genome analyses suggest a sexual origin of heterokaryosis in a supposedly ancient asexual fungus.</title>
        <authorList>
            <person name="Ropars J."/>
            <person name="Sedzielewska K."/>
            <person name="Noel J."/>
            <person name="Charron P."/>
            <person name="Farinelli L."/>
            <person name="Marton T."/>
            <person name="Kruger M."/>
            <person name="Pelin A."/>
            <person name="Brachmann A."/>
            <person name="Corradi N."/>
        </authorList>
    </citation>
    <scope>NUCLEOTIDE SEQUENCE [LARGE SCALE GENOMIC DNA]</scope>
    <source>
        <strain evidence="2 3">C2</strain>
    </source>
</reference>
<reference evidence="2 3" key="2">
    <citation type="submission" date="2017-10" db="EMBL/GenBank/DDBJ databases">
        <title>Extensive intraspecific genome diversity in a model arbuscular mycorrhizal fungus.</title>
        <authorList>
            <person name="Chen E.C.H."/>
            <person name="Morin E."/>
            <person name="Baudet D."/>
            <person name="Noel J."/>
            <person name="Ndikumana S."/>
            <person name="Charron P."/>
            <person name="St-Onge C."/>
            <person name="Giorgi J."/>
            <person name="Grigoriev I.V."/>
            <person name="Roux C."/>
            <person name="Martin F.M."/>
            <person name="Corradi N."/>
        </authorList>
    </citation>
    <scope>NUCLEOTIDE SEQUENCE [LARGE SCALE GENOMIC DNA]</scope>
    <source>
        <strain evidence="2 3">C2</strain>
    </source>
</reference>
<feature type="chain" id="PRO_5014864783" evidence="1">
    <location>
        <begin position="23"/>
        <end position="109"/>
    </location>
</feature>
<dbReference type="EMBL" id="LLXL01000342">
    <property type="protein sequence ID" value="PKK73855.1"/>
    <property type="molecule type" value="Genomic_DNA"/>
</dbReference>
<feature type="signal peptide" evidence="1">
    <location>
        <begin position="1"/>
        <end position="22"/>
    </location>
</feature>
<sequence>MRFHIFLYAILFLVYKIPLIRSCTSDQECKDSHFFGAGFVCSNNVKAGTAGDCIYACHVPGDCKSGTCAQTSPHWLCTCETDDNCLVGNGFTNWVSKPHCVGSNCVGWV</sequence>
<evidence type="ECO:0000313" key="3">
    <source>
        <dbReference type="Proteomes" id="UP000233469"/>
    </source>
</evidence>
<evidence type="ECO:0000313" key="2">
    <source>
        <dbReference type="EMBL" id="PKK73855.1"/>
    </source>
</evidence>
<evidence type="ECO:0000256" key="1">
    <source>
        <dbReference type="SAM" id="SignalP"/>
    </source>
</evidence>
<accession>A0A2N1NIU5</accession>
<name>A0A2N1NIU5_9GLOM</name>
<organism evidence="2 3">
    <name type="scientific">Rhizophagus irregularis</name>
    <dbReference type="NCBI Taxonomy" id="588596"/>
    <lineage>
        <taxon>Eukaryota</taxon>
        <taxon>Fungi</taxon>
        <taxon>Fungi incertae sedis</taxon>
        <taxon>Mucoromycota</taxon>
        <taxon>Glomeromycotina</taxon>
        <taxon>Glomeromycetes</taxon>
        <taxon>Glomerales</taxon>
        <taxon>Glomeraceae</taxon>
        <taxon>Rhizophagus</taxon>
    </lineage>
</organism>